<dbReference type="EMBL" id="JAHRHJ020000009">
    <property type="protein sequence ID" value="KAH9300711.1"/>
    <property type="molecule type" value="Genomic_DNA"/>
</dbReference>
<keyword evidence="2" id="KW-1185">Reference proteome</keyword>
<feature type="non-terminal residue" evidence="1">
    <location>
        <position position="1"/>
    </location>
</feature>
<dbReference type="Proteomes" id="UP000824469">
    <property type="component" value="Unassembled WGS sequence"/>
</dbReference>
<organism evidence="1 2">
    <name type="scientific">Taxus chinensis</name>
    <name type="common">Chinese yew</name>
    <name type="synonym">Taxus wallichiana var. chinensis</name>
    <dbReference type="NCBI Taxonomy" id="29808"/>
    <lineage>
        <taxon>Eukaryota</taxon>
        <taxon>Viridiplantae</taxon>
        <taxon>Streptophyta</taxon>
        <taxon>Embryophyta</taxon>
        <taxon>Tracheophyta</taxon>
        <taxon>Spermatophyta</taxon>
        <taxon>Pinopsida</taxon>
        <taxon>Pinidae</taxon>
        <taxon>Conifers II</taxon>
        <taxon>Cupressales</taxon>
        <taxon>Taxaceae</taxon>
        <taxon>Taxus</taxon>
    </lineage>
</organism>
<comment type="caution">
    <text evidence="1">The sequence shown here is derived from an EMBL/GenBank/DDBJ whole genome shotgun (WGS) entry which is preliminary data.</text>
</comment>
<sequence length="87" mass="10024">IEKRTLYGGREDKEWWLKENGKGMLERKKGKNEALKQGLDRNRGMVVVGGNGGLKFQLDGRRGMVVGGKLREEEFGMVVIWEEMKRE</sequence>
<dbReference type="AlphaFoldDB" id="A0AA38CG29"/>
<gene>
    <name evidence="1" type="ORF">KI387_012294</name>
</gene>
<proteinExistence type="predicted"/>
<evidence type="ECO:0000313" key="1">
    <source>
        <dbReference type="EMBL" id="KAH9300711.1"/>
    </source>
</evidence>
<accession>A0AA38CG29</accession>
<reference evidence="1 2" key="1">
    <citation type="journal article" date="2021" name="Nat. Plants">
        <title>The Taxus genome provides insights into paclitaxel biosynthesis.</title>
        <authorList>
            <person name="Xiong X."/>
            <person name="Gou J."/>
            <person name="Liao Q."/>
            <person name="Li Y."/>
            <person name="Zhou Q."/>
            <person name="Bi G."/>
            <person name="Li C."/>
            <person name="Du R."/>
            <person name="Wang X."/>
            <person name="Sun T."/>
            <person name="Guo L."/>
            <person name="Liang H."/>
            <person name="Lu P."/>
            <person name="Wu Y."/>
            <person name="Zhang Z."/>
            <person name="Ro D.K."/>
            <person name="Shang Y."/>
            <person name="Huang S."/>
            <person name="Yan J."/>
        </authorList>
    </citation>
    <scope>NUCLEOTIDE SEQUENCE [LARGE SCALE GENOMIC DNA]</scope>
    <source>
        <strain evidence="1">Ta-2019</strain>
    </source>
</reference>
<name>A0AA38CG29_TAXCH</name>
<protein>
    <submittedName>
        <fullName evidence="1">Uncharacterized protein</fullName>
    </submittedName>
</protein>
<feature type="non-terminal residue" evidence="1">
    <location>
        <position position="87"/>
    </location>
</feature>
<evidence type="ECO:0000313" key="2">
    <source>
        <dbReference type="Proteomes" id="UP000824469"/>
    </source>
</evidence>